<name>A0A8C4WXI4_EPTBU</name>
<evidence type="ECO:0000256" key="3">
    <source>
        <dbReference type="SAM" id="MobiDB-lite"/>
    </source>
</evidence>
<protein>
    <recommendedName>
        <fullName evidence="8">SH3 domain-containing protein</fullName>
    </recommendedName>
</protein>
<reference evidence="6" key="2">
    <citation type="submission" date="2025-09" db="UniProtKB">
        <authorList>
            <consortium name="Ensembl"/>
        </authorList>
    </citation>
    <scope>IDENTIFICATION</scope>
</reference>
<feature type="domain" description="WW" evidence="5">
    <location>
        <begin position="81"/>
        <end position="105"/>
    </location>
</feature>
<keyword evidence="1 2" id="KW-0728">SH3 domain</keyword>
<dbReference type="Pfam" id="PF14604">
    <property type="entry name" value="SH3_9"/>
    <property type="match status" value="1"/>
</dbReference>
<dbReference type="PANTHER" id="PTHR23065:SF57">
    <property type="entry name" value="GROWTH ARREST-SPECIFIC PROTEIN 7"/>
    <property type="match status" value="1"/>
</dbReference>
<dbReference type="InterPro" id="IPR036028">
    <property type="entry name" value="SH3-like_dom_sf"/>
</dbReference>
<dbReference type="PROSITE" id="PS50002">
    <property type="entry name" value="SH3"/>
    <property type="match status" value="1"/>
</dbReference>
<organism evidence="6 7">
    <name type="scientific">Eptatretus burgeri</name>
    <name type="common">Inshore hagfish</name>
    <dbReference type="NCBI Taxonomy" id="7764"/>
    <lineage>
        <taxon>Eukaryota</taxon>
        <taxon>Metazoa</taxon>
        <taxon>Chordata</taxon>
        <taxon>Craniata</taxon>
        <taxon>Vertebrata</taxon>
        <taxon>Cyclostomata</taxon>
        <taxon>Myxini</taxon>
        <taxon>Myxiniformes</taxon>
        <taxon>Myxinidae</taxon>
        <taxon>Eptatretinae</taxon>
        <taxon>Eptatretus</taxon>
    </lineage>
</organism>
<dbReference type="GO" id="GO:0005905">
    <property type="term" value="C:clathrin-coated pit"/>
    <property type="evidence" value="ECO:0007669"/>
    <property type="project" value="TreeGrafter"/>
</dbReference>
<evidence type="ECO:0000313" key="7">
    <source>
        <dbReference type="Proteomes" id="UP000694388"/>
    </source>
</evidence>
<dbReference type="Ensembl" id="ENSEBUT00000018151.1">
    <property type="protein sequence ID" value="ENSEBUP00000017574.1"/>
    <property type="gene ID" value="ENSEBUG00000010970.1"/>
</dbReference>
<evidence type="ECO:0000259" key="4">
    <source>
        <dbReference type="PROSITE" id="PS50002"/>
    </source>
</evidence>
<dbReference type="InterPro" id="IPR001202">
    <property type="entry name" value="WW_dom"/>
</dbReference>
<dbReference type="GO" id="GO:0005886">
    <property type="term" value="C:plasma membrane"/>
    <property type="evidence" value="ECO:0007669"/>
    <property type="project" value="TreeGrafter"/>
</dbReference>
<evidence type="ECO:0008006" key="8">
    <source>
        <dbReference type="Google" id="ProtNLM"/>
    </source>
</evidence>
<dbReference type="GO" id="GO:0048812">
    <property type="term" value="P:neuron projection morphogenesis"/>
    <property type="evidence" value="ECO:0007669"/>
    <property type="project" value="TreeGrafter"/>
</dbReference>
<dbReference type="SUPFAM" id="SSF51045">
    <property type="entry name" value="WW domain"/>
    <property type="match status" value="1"/>
</dbReference>
<dbReference type="GO" id="GO:0048268">
    <property type="term" value="P:clathrin coat assembly"/>
    <property type="evidence" value="ECO:0007669"/>
    <property type="project" value="TreeGrafter"/>
</dbReference>
<dbReference type="PANTHER" id="PTHR23065">
    <property type="entry name" value="PROLINE-SERINE-THREONINE PHOSPHATASE INTERACTING PROTEIN 1"/>
    <property type="match status" value="1"/>
</dbReference>
<dbReference type="PROSITE" id="PS50020">
    <property type="entry name" value="WW_DOMAIN_2"/>
    <property type="match status" value="1"/>
</dbReference>
<evidence type="ECO:0000259" key="5">
    <source>
        <dbReference type="PROSITE" id="PS50020"/>
    </source>
</evidence>
<dbReference type="SUPFAM" id="SSF103657">
    <property type="entry name" value="BAR/IMD domain-like"/>
    <property type="match status" value="1"/>
</dbReference>
<dbReference type="AlphaFoldDB" id="A0A8C4WXI4"/>
<evidence type="ECO:0000256" key="1">
    <source>
        <dbReference type="ARBA" id="ARBA00022443"/>
    </source>
</evidence>
<dbReference type="SUPFAM" id="SSF50044">
    <property type="entry name" value="SH3-domain"/>
    <property type="match status" value="1"/>
</dbReference>
<evidence type="ECO:0000256" key="2">
    <source>
        <dbReference type="PROSITE-ProRule" id="PRU00192"/>
    </source>
</evidence>
<accession>A0A8C4WXI4</accession>
<dbReference type="PRINTS" id="PR00452">
    <property type="entry name" value="SH3DOMAIN"/>
</dbReference>
<dbReference type="OMA" id="DSQXINC"/>
<dbReference type="InterPro" id="IPR001452">
    <property type="entry name" value="SH3_domain"/>
</dbReference>
<dbReference type="GeneTree" id="ENSGT00940000156268"/>
<dbReference type="SMART" id="SM00326">
    <property type="entry name" value="SH3"/>
    <property type="match status" value="1"/>
</dbReference>
<reference evidence="6" key="1">
    <citation type="submission" date="2025-08" db="UniProtKB">
        <authorList>
            <consortium name="Ensembl"/>
        </authorList>
    </citation>
    <scope>IDENTIFICATION</scope>
</reference>
<feature type="domain" description="SH3" evidence="4">
    <location>
        <begin position="4"/>
        <end position="64"/>
    </location>
</feature>
<keyword evidence="7" id="KW-1185">Reference proteome</keyword>
<dbReference type="Gene3D" id="2.20.70.10">
    <property type="match status" value="1"/>
</dbReference>
<dbReference type="Proteomes" id="UP000694388">
    <property type="component" value="Unplaced"/>
</dbReference>
<feature type="region of interest" description="Disordered" evidence="3">
    <location>
        <begin position="70"/>
        <end position="89"/>
    </location>
</feature>
<evidence type="ECO:0000313" key="6">
    <source>
        <dbReference type="Ensembl" id="ENSEBUP00000017574.1"/>
    </source>
</evidence>
<dbReference type="CDD" id="cd00201">
    <property type="entry name" value="WW"/>
    <property type="match status" value="1"/>
</dbReference>
<proteinExistence type="predicted"/>
<dbReference type="GO" id="GO:0030136">
    <property type="term" value="C:clathrin-coated vesicle"/>
    <property type="evidence" value="ECO:0007669"/>
    <property type="project" value="TreeGrafter"/>
</dbReference>
<dbReference type="InterPro" id="IPR036020">
    <property type="entry name" value="WW_dom_sf"/>
</dbReference>
<dbReference type="Gene3D" id="1.20.1270.60">
    <property type="entry name" value="Arfaptin homology (AH) domain/BAR domain"/>
    <property type="match status" value="1"/>
</dbReference>
<dbReference type="Gene3D" id="2.30.30.40">
    <property type="entry name" value="SH3 Domains"/>
    <property type="match status" value="1"/>
</dbReference>
<dbReference type="InterPro" id="IPR027267">
    <property type="entry name" value="AH/BAR_dom_sf"/>
</dbReference>
<sequence>MAVLSGQTCVALYPYVGEPGQKALTFAPGDAIRVRSTTREGWWEGEKEGQRGWFPASYVQLLEVRPSLTPRAPHTEEEEDSKLPPGWQSVPSPSGQIYYVNTQTNGEEDMRCTSCAAINDVTFPSAEGTAEQSLLKPDEWSYCDHFWVSLSPLGSNTIHCIDLFLGCIVISITRLSCFLRFFILISNLLRKWILYGRLQDVIVSYSPLMLANRTLAEAWAQIKKGLSAETEVHLKFNAMKKNDSYVVNMQARKGLVKRQRELEMREKQSELKPSNKAEVDIMKARMRSTQAGDDLMKCVDLYNQAQFRWFEEMVTSSLELERLEADRVDKVQQQMFCYAQLRRETDMFNQSTLEPIDQALQKVEPGRDRELWVRERKTGHLRPVDMDL</sequence>
<dbReference type="GO" id="GO:0072583">
    <property type="term" value="P:clathrin-dependent endocytosis"/>
    <property type="evidence" value="ECO:0007669"/>
    <property type="project" value="TreeGrafter"/>
</dbReference>